<feature type="region of interest" description="Disordered" evidence="1">
    <location>
        <begin position="261"/>
        <end position="311"/>
    </location>
</feature>
<feature type="compositionally biased region" description="Acidic residues" evidence="1">
    <location>
        <begin position="35"/>
        <end position="68"/>
    </location>
</feature>
<feature type="compositionally biased region" description="Low complexity" evidence="1">
    <location>
        <begin position="69"/>
        <end position="79"/>
    </location>
</feature>
<proteinExistence type="predicted"/>
<evidence type="ECO:0000256" key="1">
    <source>
        <dbReference type="SAM" id="MobiDB-lite"/>
    </source>
</evidence>
<organism evidence="2 3">
    <name type="scientific">Panicum virgatum</name>
    <name type="common">Blackwell switchgrass</name>
    <dbReference type="NCBI Taxonomy" id="38727"/>
    <lineage>
        <taxon>Eukaryota</taxon>
        <taxon>Viridiplantae</taxon>
        <taxon>Streptophyta</taxon>
        <taxon>Embryophyta</taxon>
        <taxon>Tracheophyta</taxon>
        <taxon>Spermatophyta</taxon>
        <taxon>Magnoliopsida</taxon>
        <taxon>Liliopsida</taxon>
        <taxon>Poales</taxon>
        <taxon>Poaceae</taxon>
        <taxon>PACMAD clade</taxon>
        <taxon>Panicoideae</taxon>
        <taxon>Panicodae</taxon>
        <taxon>Paniceae</taxon>
        <taxon>Panicinae</taxon>
        <taxon>Panicum</taxon>
        <taxon>Panicum sect. Hiantes</taxon>
    </lineage>
</organism>
<accession>A0A8T0QJE4</accession>
<dbReference type="Proteomes" id="UP000823388">
    <property type="component" value="Chromosome 7K"/>
</dbReference>
<dbReference type="AlphaFoldDB" id="A0A8T0QJE4"/>
<feature type="compositionally biased region" description="Pro residues" evidence="1">
    <location>
        <begin position="90"/>
        <end position="99"/>
    </location>
</feature>
<protein>
    <submittedName>
        <fullName evidence="2">Uncharacterized protein</fullName>
    </submittedName>
</protein>
<dbReference type="EMBL" id="CM029049">
    <property type="protein sequence ID" value="KAG2570886.1"/>
    <property type="molecule type" value="Genomic_DNA"/>
</dbReference>
<reference evidence="2" key="1">
    <citation type="submission" date="2020-05" db="EMBL/GenBank/DDBJ databases">
        <title>WGS assembly of Panicum virgatum.</title>
        <authorList>
            <person name="Lovell J.T."/>
            <person name="Jenkins J."/>
            <person name="Shu S."/>
            <person name="Juenger T.E."/>
            <person name="Schmutz J."/>
        </authorList>
    </citation>
    <scope>NUCLEOTIDE SEQUENCE</scope>
    <source>
        <strain evidence="2">AP13</strain>
    </source>
</reference>
<evidence type="ECO:0000313" key="3">
    <source>
        <dbReference type="Proteomes" id="UP000823388"/>
    </source>
</evidence>
<feature type="compositionally biased region" description="Basic and acidic residues" evidence="1">
    <location>
        <begin position="261"/>
        <end position="281"/>
    </location>
</feature>
<evidence type="ECO:0000313" key="2">
    <source>
        <dbReference type="EMBL" id="KAG2570886.1"/>
    </source>
</evidence>
<sequence length="311" mass="34401">MVLTRSVARSLLPADASAAVPALERVAAPAPVLVAEEDAPEEDHEELVQVEDLTEEDDEEIHLEDPPEAGDAPAEAAQAGHGGSPGPGAVSPPPPPPEPETWSVRFHHHPGDCYFSRALHMLFYHLHIQVVIDYVGAERIHPRYPEEWIVSAHILRPHHEHGGTVESAVHYALSLRSTFAAGISDSASQALSVLCHFAGEELDHTVWRHFPRRAPGEMRSAIMGVQNMLNTRRVAQVGLTTALHTHMERNAEELQRTRRQLADERRKNEVLQARLDGRDPPAQEDDVDVALSPPRKRTNFGPQHPTTTILH</sequence>
<feature type="region of interest" description="Disordered" evidence="1">
    <location>
        <begin position="1"/>
        <end position="104"/>
    </location>
</feature>
<feature type="compositionally biased region" description="Polar residues" evidence="1">
    <location>
        <begin position="300"/>
        <end position="311"/>
    </location>
</feature>
<feature type="compositionally biased region" description="Low complexity" evidence="1">
    <location>
        <begin position="18"/>
        <end position="34"/>
    </location>
</feature>
<gene>
    <name evidence="2" type="ORF">PVAP13_7KG037600</name>
</gene>
<name>A0A8T0QJE4_PANVG</name>
<comment type="caution">
    <text evidence="2">The sequence shown here is derived from an EMBL/GenBank/DDBJ whole genome shotgun (WGS) entry which is preliminary data.</text>
</comment>
<keyword evidence="3" id="KW-1185">Reference proteome</keyword>